<sequence length="138" mass="14493" precursor="true">MRPRAALGLTASAAILSGCAALPSAAVCPAGQSAGREVQLFFGRNIGDRLGVSEADFQRFVDEELTPRFPDGLTVLDAAGQWRGASGVIGRELSKVVILVLPGRTGDEGELDAVRGAYRARFSQEAVLMTVQPTCLGF</sequence>
<reference evidence="2" key="1">
    <citation type="submission" date="2008-01" db="EMBL/GenBank/DDBJ databases">
        <title>Complete sequence of chromosome of Caulobacter sp. K31.</title>
        <authorList>
            <consortium name="US DOE Joint Genome Institute"/>
            <person name="Copeland A."/>
            <person name="Lucas S."/>
            <person name="Lapidus A."/>
            <person name="Barry K."/>
            <person name="Glavina del Rio T."/>
            <person name="Dalin E."/>
            <person name="Tice H."/>
            <person name="Pitluck S."/>
            <person name="Bruce D."/>
            <person name="Goodwin L."/>
            <person name="Thompson L.S."/>
            <person name="Brettin T."/>
            <person name="Detter J.C."/>
            <person name="Han C."/>
            <person name="Schmutz J."/>
            <person name="Larimer F."/>
            <person name="Land M."/>
            <person name="Hauser L."/>
            <person name="Kyrpides N."/>
            <person name="Kim E."/>
            <person name="Stephens C."/>
            <person name="Richardson P."/>
        </authorList>
    </citation>
    <scope>NUCLEOTIDE SEQUENCE [LARGE SCALE GENOMIC DNA]</scope>
    <source>
        <strain evidence="2">K31</strain>
    </source>
</reference>
<gene>
    <name evidence="2" type="ordered locus">Caul_4714</name>
</gene>
<evidence type="ECO:0000256" key="1">
    <source>
        <dbReference type="SAM" id="SignalP"/>
    </source>
</evidence>
<accession>B0T312</accession>
<dbReference type="PROSITE" id="PS51257">
    <property type="entry name" value="PROKAR_LIPOPROTEIN"/>
    <property type="match status" value="1"/>
</dbReference>
<dbReference type="eggNOG" id="COG2913">
    <property type="taxonomic scope" value="Bacteria"/>
</dbReference>
<organism evidence="2">
    <name type="scientific">Caulobacter sp. (strain K31)</name>
    <dbReference type="NCBI Taxonomy" id="366602"/>
    <lineage>
        <taxon>Bacteria</taxon>
        <taxon>Pseudomonadati</taxon>
        <taxon>Pseudomonadota</taxon>
        <taxon>Alphaproteobacteria</taxon>
        <taxon>Caulobacterales</taxon>
        <taxon>Caulobacteraceae</taxon>
        <taxon>Caulobacter</taxon>
    </lineage>
</organism>
<dbReference type="EMBL" id="CP000927">
    <property type="protein sequence ID" value="ABZ73834.1"/>
    <property type="molecule type" value="Genomic_DNA"/>
</dbReference>
<protein>
    <recommendedName>
        <fullName evidence="3">Lipoprotein</fullName>
    </recommendedName>
</protein>
<dbReference type="AlphaFoldDB" id="B0T312"/>
<feature type="chain" id="PRO_5002755373" description="Lipoprotein" evidence="1">
    <location>
        <begin position="21"/>
        <end position="138"/>
    </location>
</feature>
<proteinExistence type="predicted"/>
<dbReference type="Pfam" id="PF12098">
    <property type="entry name" value="DUF3574"/>
    <property type="match status" value="1"/>
</dbReference>
<feature type="signal peptide" evidence="1">
    <location>
        <begin position="1"/>
        <end position="20"/>
    </location>
</feature>
<dbReference type="OrthoDB" id="794286at2"/>
<keyword evidence="1" id="KW-0732">Signal</keyword>
<name>B0T312_CAUSK</name>
<evidence type="ECO:0008006" key="3">
    <source>
        <dbReference type="Google" id="ProtNLM"/>
    </source>
</evidence>
<evidence type="ECO:0000313" key="2">
    <source>
        <dbReference type="EMBL" id="ABZ73834.1"/>
    </source>
</evidence>
<dbReference type="KEGG" id="cak:Caul_4714"/>
<dbReference type="STRING" id="366602.Caul_4714"/>
<dbReference type="HOGENOM" id="CLU_122289_0_0_5"/>
<dbReference type="InterPro" id="IPR021957">
    <property type="entry name" value="DUF3574"/>
</dbReference>